<dbReference type="InterPro" id="IPR036047">
    <property type="entry name" value="F-box-like_dom_sf"/>
</dbReference>
<evidence type="ECO:0000313" key="3">
    <source>
        <dbReference type="EMBL" id="KAL3691120.1"/>
    </source>
</evidence>
<evidence type="ECO:0000313" key="4">
    <source>
        <dbReference type="Proteomes" id="UP001633002"/>
    </source>
</evidence>
<feature type="region of interest" description="Disordered" evidence="1">
    <location>
        <begin position="407"/>
        <end position="466"/>
    </location>
</feature>
<dbReference type="InterPro" id="IPR001810">
    <property type="entry name" value="F-box_dom"/>
</dbReference>
<comment type="caution">
    <text evidence="3">The sequence shown here is derived from an EMBL/GenBank/DDBJ whole genome shotgun (WGS) entry which is preliminary data.</text>
</comment>
<reference evidence="3 4" key="1">
    <citation type="submission" date="2024-09" db="EMBL/GenBank/DDBJ databases">
        <title>Chromosome-scale assembly of Riccia sorocarpa.</title>
        <authorList>
            <person name="Paukszto L."/>
        </authorList>
    </citation>
    <scope>NUCLEOTIDE SEQUENCE [LARGE SCALE GENOMIC DNA]</scope>
    <source>
        <strain evidence="3">LP-2024</strain>
        <tissue evidence="3">Aerial parts of the thallus</tissue>
    </source>
</reference>
<name>A0ABD3HLE7_9MARC</name>
<dbReference type="Pfam" id="PF12937">
    <property type="entry name" value="F-box-like"/>
    <property type="match status" value="1"/>
</dbReference>
<sequence length="466" mass="53056">MPLHLRGTEATPGRLPVFDLESSLSRHFHLRGTEATPPRLPVFDLESSLSRSRSTQGTIRRQPHQFGDGVDRIFRSNMSGFAAGAVLGSSSSSTRIQESQTQGDVCFSLNLPVDVLMVVFGNLTPREVARLSVVCRSFSEAAKFDQLWRRWLPPNIQDLAKNAYGGPIRYDSLKNLYDRIRISNHHILVGEGREGCAIEPETGRYCLTFAARTLDISWGDDTRYWQWIPGSRVPGARFPEVANLETVCWLRLLAEIRVRLPPGTYSLRWVLKFHEERYYGNNRSERHSSGSERWSDPITFMFTDRGMVQSSEVIFPPIREGSGFGRSSVERNTRVQWKENGWIEYEAGVFTVEEFEDKEPEETPELTLKSEMRETVRLDWKSDMLVDGIVIRQQVLADRKQEEADNMGGLEFGGLNPGEEGAYMPNDDVRVRPESVSDEDSELGSEFSSSEEETEESELDHDVHPW</sequence>
<dbReference type="PANTHER" id="PTHR31960:SF2">
    <property type="entry name" value="F-BOX PROTEIN PP2-A15"/>
    <property type="match status" value="1"/>
</dbReference>
<dbReference type="Gene3D" id="1.20.1280.50">
    <property type="match status" value="1"/>
</dbReference>
<dbReference type="Proteomes" id="UP001633002">
    <property type="component" value="Unassembled WGS sequence"/>
</dbReference>
<organism evidence="3 4">
    <name type="scientific">Riccia sorocarpa</name>
    <dbReference type="NCBI Taxonomy" id="122646"/>
    <lineage>
        <taxon>Eukaryota</taxon>
        <taxon>Viridiplantae</taxon>
        <taxon>Streptophyta</taxon>
        <taxon>Embryophyta</taxon>
        <taxon>Marchantiophyta</taxon>
        <taxon>Marchantiopsida</taxon>
        <taxon>Marchantiidae</taxon>
        <taxon>Marchantiales</taxon>
        <taxon>Ricciaceae</taxon>
        <taxon>Riccia</taxon>
    </lineage>
</organism>
<accession>A0ABD3HLE7</accession>
<dbReference type="Pfam" id="PF14299">
    <property type="entry name" value="PP2"/>
    <property type="match status" value="1"/>
</dbReference>
<dbReference type="EMBL" id="JBJQOH010000003">
    <property type="protein sequence ID" value="KAL3691120.1"/>
    <property type="molecule type" value="Genomic_DNA"/>
</dbReference>
<dbReference type="PROSITE" id="PS50181">
    <property type="entry name" value="FBOX"/>
    <property type="match status" value="1"/>
</dbReference>
<evidence type="ECO:0000256" key="1">
    <source>
        <dbReference type="SAM" id="MobiDB-lite"/>
    </source>
</evidence>
<dbReference type="SMART" id="SM00256">
    <property type="entry name" value="FBOX"/>
    <property type="match status" value="1"/>
</dbReference>
<keyword evidence="4" id="KW-1185">Reference proteome</keyword>
<proteinExistence type="predicted"/>
<dbReference type="InterPro" id="IPR025886">
    <property type="entry name" value="PP2-like"/>
</dbReference>
<dbReference type="PANTHER" id="PTHR31960">
    <property type="entry name" value="F-BOX PROTEIN PP2-A15"/>
    <property type="match status" value="1"/>
</dbReference>
<feature type="compositionally biased region" description="Acidic residues" evidence="1">
    <location>
        <begin position="436"/>
        <end position="459"/>
    </location>
</feature>
<gene>
    <name evidence="3" type="ORF">R1sor_004771</name>
</gene>
<feature type="domain" description="F-box" evidence="2">
    <location>
        <begin position="105"/>
        <end position="151"/>
    </location>
</feature>
<dbReference type="AlphaFoldDB" id="A0ABD3HLE7"/>
<evidence type="ECO:0000259" key="2">
    <source>
        <dbReference type="PROSITE" id="PS50181"/>
    </source>
</evidence>
<protein>
    <recommendedName>
        <fullName evidence="2">F-box domain-containing protein</fullName>
    </recommendedName>
</protein>
<dbReference type="SUPFAM" id="SSF81383">
    <property type="entry name" value="F-box domain"/>
    <property type="match status" value="1"/>
</dbReference>